<dbReference type="SUPFAM" id="SSF51430">
    <property type="entry name" value="NAD(P)-linked oxidoreductase"/>
    <property type="match status" value="1"/>
</dbReference>
<dbReference type="Pfam" id="PF00248">
    <property type="entry name" value="Aldo_ket_red"/>
    <property type="match status" value="1"/>
</dbReference>
<feature type="active site" description="Proton donor" evidence="2">
    <location>
        <position position="59"/>
    </location>
</feature>
<evidence type="ECO:0000259" key="5">
    <source>
        <dbReference type="Pfam" id="PF00248"/>
    </source>
</evidence>
<accession>A0A7I8V556</accession>
<dbReference type="Gene3D" id="3.20.20.100">
    <property type="entry name" value="NADP-dependent oxidoreductase domain"/>
    <property type="match status" value="1"/>
</dbReference>
<organism evidence="6 7">
    <name type="scientific">Dimorphilus gyrociliatus</name>
    <dbReference type="NCBI Taxonomy" id="2664684"/>
    <lineage>
        <taxon>Eukaryota</taxon>
        <taxon>Metazoa</taxon>
        <taxon>Spiralia</taxon>
        <taxon>Lophotrochozoa</taxon>
        <taxon>Annelida</taxon>
        <taxon>Polychaeta</taxon>
        <taxon>Polychaeta incertae sedis</taxon>
        <taxon>Dinophilidae</taxon>
        <taxon>Dimorphilus</taxon>
    </lineage>
</organism>
<dbReference type="GO" id="GO:0016616">
    <property type="term" value="F:oxidoreductase activity, acting on the CH-OH group of donors, NAD or NADP as acceptor"/>
    <property type="evidence" value="ECO:0007669"/>
    <property type="project" value="UniProtKB-ARBA"/>
</dbReference>
<comment type="caution">
    <text evidence="6">The sequence shown here is derived from an EMBL/GenBank/DDBJ whole genome shotgun (WGS) entry which is preliminary data.</text>
</comment>
<evidence type="ECO:0000313" key="7">
    <source>
        <dbReference type="Proteomes" id="UP000549394"/>
    </source>
</evidence>
<feature type="domain" description="NADP-dependent oxidoreductase" evidence="5">
    <location>
        <begin position="28"/>
        <end position="251"/>
    </location>
</feature>
<dbReference type="Proteomes" id="UP000549394">
    <property type="component" value="Unassembled WGS sequence"/>
</dbReference>
<name>A0A7I8V556_9ANNE</name>
<evidence type="ECO:0000256" key="1">
    <source>
        <dbReference type="ARBA" id="ARBA00023002"/>
    </source>
</evidence>
<dbReference type="PIRSF" id="PIRSF000097">
    <property type="entry name" value="AKR"/>
    <property type="match status" value="1"/>
</dbReference>
<protein>
    <submittedName>
        <fullName evidence="6">DgyrCDS591</fullName>
    </submittedName>
</protein>
<gene>
    <name evidence="6" type="ORF">DGYR_LOCUS589</name>
</gene>
<reference evidence="6 7" key="1">
    <citation type="submission" date="2020-08" db="EMBL/GenBank/DDBJ databases">
        <authorList>
            <person name="Hejnol A."/>
        </authorList>
    </citation>
    <scope>NUCLEOTIDE SEQUENCE [LARGE SCALE GENOMIC DNA]</scope>
</reference>
<evidence type="ECO:0000256" key="2">
    <source>
        <dbReference type="PIRSR" id="PIRSR000097-1"/>
    </source>
</evidence>
<evidence type="ECO:0000256" key="3">
    <source>
        <dbReference type="PIRSR" id="PIRSR000097-2"/>
    </source>
</evidence>
<feature type="binding site" evidence="3">
    <location>
        <position position="104"/>
    </location>
    <ligand>
        <name>substrate</name>
    </ligand>
</feature>
<dbReference type="OrthoDB" id="416253at2759"/>
<dbReference type="InterPro" id="IPR036812">
    <property type="entry name" value="NAD(P)_OxRdtase_dom_sf"/>
</dbReference>
<evidence type="ECO:0000313" key="6">
    <source>
        <dbReference type="EMBL" id="CAD5111268.1"/>
    </source>
</evidence>
<dbReference type="InterPro" id="IPR020471">
    <property type="entry name" value="AKR"/>
</dbReference>
<keyword evidence="7" id="KW-1185">Reference proteome</keyword>
<dbReference type="PANTHER" id="PTHR43827:SF13">
    <property type="entry name" value="ALDO_KETO REDUCTASE FAMILY PROTEIN"/>
    <property type="match status" value="1"/>
</dbReference>
<dbReference type="AlphaFoldDB" id="A0A7I8V556"/>
<evidence type="ECO:0000256" key="4">
    <source>
        <dbReference type="PIRSR" id="PIRSR000097-3"/>
    </source>
</evidence>
<dbReference type="PANTHER" id="PTHR43827">
    <property type="entry name" value="2,5-DIKETO-D-GLUCONIC ACID REDUCTASE"/>
    <property type="match status" value="1"/>
</dbReference>
<feature type="site" description="Lowers pKa of active site Tyr" evidence="4">
    <location>
        <position position="84"/>
    </location>
</feature>
<sequence length="269" mass="30511">MGENIKIAENLSSTIRLNDGVDMPLFGLGVWLLKGETAETAICHALKNGYKMLDTAQFYENETQVGRGLKLSGIDRKDIFFVTKVWYTSHGREGTDYIDLYLIHSPYGGKVLETYDTLLEFKSQGKIRSVGVSNFGIQHLEALEKAGRPLPSVNQIELHPFQRKEKIVKYCKEKGITVMGYSPLSKGKSLDKPMLSEMSAKYGKNVGQLMIRYSVQMGYITIPKSQNFDRIISNTDVFDWRISDEDMKVLNNSEEESCTWDPTVEPWIS</sequence>
<dbReference type="InterPro" id="IPR023210">
    <property type="entry name" value="NADP_OxRdtase_dom"/>
</dbReference>
<proteinExistence type="predicted"/>
<dbReference type="EMBL" id="CAJFCJ010000001">
    <property type="protein sequence ID" value="CAD5111268.1"/>
    <property type="molecule type" value="Genomic_DNA"/>
</dbReference>
<dbReference type="PRINTS" id="PR00069">
    <property type="entry name" value="ALDKETRDTASE"/>
</dbReference>
<dbReference type="CDD" id="cd19071">
    <property type="entry name" value="AKR_AKR1-5-like"/>
    <property type="match status" value="1"/>
</dbReference>
<dbReference type="FunFam" id="3.20.20.100:FF:000002">
    <property type="entry name" value="2,5-diketo-D-gluconic acid reductase A"/>
    <property type="match status" value="1"/>
</dbReference>
<keyword evidence="1" id="KW-0560">Oxidoreductase</keyword>
<dbReference type="InterPro" id="IPR018170">
    <property type="entry name" value="Aldo/ket_reductase_CS"/>
</dbReference>
<dbReference type="PROSITE" id="PS00062">
    <property type="entry name" value="ALDOKETO_REDUCTASE_2"/>
    <property type="match status" value="1"/>
</dbReference>